<reference evidence="1 2" key="1">
    <citation type="submission" date="2021-07" db="EMBL/GenBank/DDBJ databases">
        <authorList>
            <consortium name="Genoscope - CEA"/>
            <person name="William W."/>
        </authorList>
    </citation>
    <scope>NUCLEOTIDE SEQUENCE [LARGE SCALE GENOMIC DNA]</scope>
</reference>
<name>A0A8D9DDV7_BRACM</name>
<dbReference type="Proteomes" id="UP000694005">
    <property type="component" value="Chromosome A05"/>
</dbReference>
<dbReference type="Gramene" id="A05p19880.2_BraZ1">
    <property type="protein sequence ID" value="A05p19880.2_BraZ1.CDS.1"/>
    <property type="gene ID" value="A05g19880.2_BraZ1"/>
</dbReference>
<evidence type="ECO:0000313" key="1">
    <source>
        <dbReference type="EMBL" id="CAG7875467.1"/>
    </source>
</evidence>
<protein>
    <submittedName>
        <fullName evidence="1">Uncharacterized protein</fullName>
    </submittedName>
</protein>
<sequence length="87" mass="10042">ANFTQHCRPPFPQCNLRNTFLLLPRKCNQPELSTRLSIFKLKLLTKLASYLRTYTNTLYNTILQGFVDLTLIAPPLLPSMAVYRKLS</sequence>
<organism evidence="1 2">
    <name type="scientific">Brassica campestris</name>
    <name type="common">Field mustard</name>
    <dbReference type="NCBI Taxonomy" id="3711"/>
    <lineage>
        <taxon>Eukaryota</taxon>
        <taxon>Viridiplantae</taxon>
        <taxon>Streptophyta</taxon>
        <taxon>Embryophyta</taxon>
        <taxon>Tracheophyta</taxon>
        <taxon>Spermatophyta</taxon>
        <taxon>Magnoliopsida</taxon>
        <taxon>eudicotyledons</taxon>
        <taxon>Gunneridae</taxon>
        <taxon>Pentapetalae</taxon>
        <taxon>rosids</taxon>
        <taxon>malvids</taxon>
        <taxon>Brassicales</taxon>
        <taxon>Brassicaceae</taxon>
        <taxon>Brassiceae</taxon>
        <taxon>Brassica</taxon>
    </lineage>
</organism>
<evidence type="ECO:0000313" key="2">
    <source>
        <dbReference type="Proteomes" id="UP000694005"/>
    </source>
</evidence>
<feature type="non-terminal residue" evidence="1">
    <location>
        <position position="1"/>
    </location>
</feature>
<proteinExistence type="predicted"/>
<dbReference type="AlphaFoldDB" id="A0A8D9DDV7"/>
<dbReference type="EMBL" id="LS974621">
    <property type="protein sequence ID" value="CAG7875467.1"/>
    <property type="molecule type" value="Genomic_DNA"/>
</dbReference>
<accession>A0A8D9DDV7</accession>
<gene>
    <name evidence="1" type="ORF">BRAPAZ1V2_A05P19880.2</name>
</gene>